<dbReference type="Proteomes" id="UP000425960">
    <property type="component" value="Chromosome"/>
</dbReference>
<evidence type="ECO:0000313" key="2">
    <source>
        <dbReference type="Proteomes" id="UP000425960"/>
    </source>
</evidence>
<dbReference type="KEGG" id="dov:DSCO28_53310"/>
<dbReference type="RefSeq" id="WP_155324584.1">
    <property type="nucleotide sequence ID" value="NZ_AP021876.1"/>
</dbReference>
<reference evidence="1 2" key="1">
    <citation type="submission" date="2019-11" db="EMBL/GenBank/DDBJ databases">
        <title>Comparative genomics of hydrocarbon-degrading Desulfosarcina strains.</title>
        <authorList>
            <person name="Watanabe M."/>
            <person name="Kojima H."/>
            <person name="Fukui M."/>
        </authorList>
    </citation>
    <scope>NUCLEOTIDE SEQUENCE [LARGE SCALE GENOMIC DNA]</scope>
    <source>
        <strain evidence="1 2">28bB2T</strain>
    </source>
</reference>
<accession>A0A5K7ZWX8</accession>
<sequence>MTIEANTWLYVAIQKNGPEEKIVGQTDAEHDISFIPAFLEKETAQQAMFHLHLGKKSKYEIHAIIYDDLARYAVEGGFVIFVLDEDGKVTERLPAV</sequence>
<dbReference type="AlphaFoldDB" id="A0A5K7ZWX8"/>
<evidence type="ECO:0000313" key="1">
    <source>
        <dbReference type="EMBL" id="BBO84765.1"/>
    </source>
</evidence>
<dbReference type="EMBL" id="AP021876">
    <property type="protein sequence ID" value="BBO84765.1"/>
    <property type="molecule type" value="Genomic_DNA"/>
</dbReference>
<protein>
    <submittedName>
        <fullName evidence="1">Uncharacterized protein</fullName>
    </submittedName>
</protein>
<name>A0A5K7ZWX8_9BACT</name>
<proteinExistence type="predicted"/>
<organism evidence="1 2">
    <name type="scientific">Desulfosarcina ovata subsp. sediminis</name>
    <dbReference type="NCBI Taxonomy" id="885957"/>
    <lineage>
        <taxon>Bacteria</taxon>
        <taxon>Pseudomonadati</taxon>
        <taxon>Thermodesulfobacteriota</taxon>
        <taxon>Desulfobacteria</taxon>
        <taxon>Desulfobacterales</taxon>
        <taxon>Desulfosarcinaceae</taxon>
        <taxon>Desulfosarcina</taxon>
    </lineage>
</organism>
<gene>
    <name evidence="1" type="ORF">DSCO28_53310</name>
</gene>